<organism evidence="5 6">
    <name type="scientific">Candidatus Gottesmanbacteria bacterium RIFCSPHIGHO2_02_FULL_40_13</name>
    <dbReference type="NCBI Taxonomy" id="1798384"/>
    <lineage>
        <taxon>Bacteria</taxon>
        <taxon>Candidatus Gottesmaniibacteriota</taxon>
    </lineage>
</organism>
<dbReference type="PANTHER" id="PTHR40695">
    <property type="entry name" value="4-PHOSPHOPANTOATE--BETA-ALANINE LIGASE"/>
    <property type="match status" value="1"/>
</dbReference>
<evidence type="ECO:0000313" key="5">
    <source>
        <dbReference type="EMBL" id="OGG20237.1"/>
    </source>
</evidence>
<evidence type="ECO:0000256" key="1">
    <source>
        <dbReference type="ARBA" id="ARBA00022598"/>
    </source>
</evidence>
<dbReference type="GO" id="GO:0016874">
    <property type="term" value="F:ligase activity"/>
    <property type="evidence" value="ECO:0007669"/>
    <property type="project" value="UniProtKB-KW"/>
</dbReference>
<sequence length="250" mass="28022">MIKTSSDPKHPRFLSNFYRDLLSEGVRKGITSLQGLTAHGRGETFDYLMGEKTCSFARVSIQAAASLLLLSKFPVISVNGNTVILSGKGLVKLSQLINCPLEINLYHASKLRERKIFTYLQNLGGMNILLPDKTKIKGIYSNRKMISKSGQKMADLVFIPLEDGDRTRALIHLGKKVITIDLNPLSRTANDATITIVDNIVRALPLLIQVITQFRQLSRNELQSKLNSYDNKKNLARALRFIRKRLAELA</sequence>
<keyword evidence="2" id="KW-0547">Nucleotide-binding</keyword>
<keyword evidence="4" id="KW-0173">Coenzyme A biosynthesis</keyword>
<evidence type="ECO:0000256" key="2">
    <source>
        <dbReference type="ARBA" id="ARBA00022741"/>
    </source>
</evidence>
<dbReference type="GO" id="GO:0005524">
    <property type="term" value="F:ATP binding"/>
    <property type="evidence" value="ECO:0007669"/>
    <property type="project" value="UniProtKB-KW"/>
</dbReference>
<keyword evidence="3" id="KW-0067">ATP-binding</keyword>
<dbReference type="InterPro" id="IPR002855">
    <property type="entry name" value="PPS/PS"/>
</dbReference>
<dbReference type="EMBL" id="MFJN01000052">
    <property type="protein sequence ID" value="OGG20237.1"/>
    <property type="molecule type" value="Genomic_DNA"/>
</dbReference>
<dbReference type="Proteomes" id="UP000177092">
    <property type="component" value="Unassembled WGS sequence"/>
</dbReference>
<dbReference type="Gene3D" id="3.40.50.12640">
    <property type="entry name" value="Phosphopantoate/pantothenate synthetase"/>
    <property type="match status" value="1"/>
</dbReference>
<keyword evidence="1" id="KW-0436">Ligase</keyword>
<evidence type="ECO:0000256" key="4">
    <source>
        <dbReference type="ARBA" id="ARBA00022993"/>
    </source>
</evidence>
<comment type="caution">
    <text evidence="5">The sequence shown here is derived from an EMBL/GenBank/DDBJ whole genome shotgun (WGS) entry which is preliminary data.</text>
</comment>
<evidence type="ECO:0008006" key="7">
    <source>
        <dbReference type="Google" id="ProtNLM"/>
    </source>
</evidence>
<dbReference type="PANTHER" id="PTHR40695:SF1">
    <property type="entry name" value="4-PHOSPHOPANTOATE--BETA-ALANINE LIGASE"/>
    <property type="match status" value="1"/>
</dbReference>
<dbReference type="Pfam" id="PF02006">
    <property type="entry name" value="PPS_PS"/>
    <property type="match status" value="1"/>
</dbReference>
<dbReference type="GO" id="GO:0015937">
    <property type="term" value="P:coenzyme A biosynthetic process"/>
    <property type="evidence" value="ECO:0007669"/>
    <property type="project" value="UniProtKB-KW"/>
</dbReference>
<name>A0A1F6A7B8_9BACT</name>
<dbReference type="AlphaFoldDB" id="A0A1F6A7B8"/>
<evidence type="ECO:0000313" key="6">
    <source>
        <dbReference type="Proteomes" id="UP000177092"/>
    </source>
</evidence>
<proteinExistence type="predicted"/>
<evidence type="ECO:0000256" key="3">
    <source>
        <dbReference type="ARBA" id="ARBA00022840"/>
    </source>
</evidence>
<dbReference type="STRING" id="1798384.A3D03_03345"/>
<accession>A0A1F6A7B8</accession>
<reference evidence="5 6" key="1">
    <citation type="journal article" date="2016" name="Nat. Commun.">
        <title>Thousands of microbial genomes shed light on interconnected biogeochemical processes in an aquifer system.</title>
        <authorList>
            <person name="Anantharaman K."/>
            <person name="Brown C.T."/>
            <person name="Hug L.A."/>
            <person name="Sharon I."/>
            <person name="Castelle C.J."/>
            <person name="Probst A.J."/>
            <person name="Thomas B.C."/>
            <person name="Singh A."/>
            <person name="Wilkins M.J."/>
            <person name="Karaoz U."/>
            <person name="Brodie E.L."/>
            <person name="Williams K.H."/>
            <person name="Hubbard S.S."/>
            <person name="Banfield J.F."/>
        </authorList>
    </citation>
    <scope>NUCLEOTIDE SEQUENCE [LARGE SCALE GENOMIC DNA]</scope>
</reference>
<dbReference type="InterPro" id="IPR038138">
    <property type="entry name" value="PPS/PS_sf"/>
</dbReference>
<protein>
    <recommendedName>
        <fullName evidence="7">Phosphopantothenate/pantothenate synthetase</fullName>
    </recommendedName>
</protein>
<dbReference type="NCBIfam" id="NF010324">
    <property type="entry name" value="PRK13761.1"/>
    <property type="match status" value="1"/>
</dbReference>
<gene>
    <name evidence="5" type="ORF">A3D03_03345</name>
</gene>